<organism evidence="1">
    <name type="scientific">Hexamita inflata</name>
    <dbReference type="NCBI Taxonomy" id="28002"/>
    <lineage>
        <taxon>Eukaryota</taxon>
        <taxon>Metamonada</taxon>
        <taxon>Diplomonadida</taxon>
        <taxon>Hexamitidae</taxon>
        <taxon>Hexamitinae</taxon>
        <taxon>Hexamita</taxon>
    </lineage>
</organism>
<keyword evidence="3" id="KW-1185">Reference proteome</keyword>
<reference evidence="1" key="1">
    <citation type="submission" date="2023-06" db="EMBL/GenBank/DDBJ databases">
        <authorList>
            <person name="Kurt Z."/>
        </authorList>
    </citation>
    <scope>NUCLEOTIDE SEQUENCE</scope>
</reference>
<reference evidence="2 3" key="2">
    <citation type="submission" date="2024-07" db="EMBL/GenBank/DDBJ databases">
        <authorList>
            <person name="Akdeniz Z."/>
        </authorList>
    </citation>
    <scope>NUCLEOTIDE SEQUENCE [LARGE SCALE GENOMIC DNA]</scope>
</reference>
<gene>
    <name evidence="1" type="ORF">HINF_LOCUS43451</name>
    <name evidence="2" type="ORF">HINF_LOCUS66906</name>
</gene>
<dbReference type="Proteomes" id="UP001642409">
    <property type="component" value="Unassembled WGS sequence"/>
</dbReference>
<dbReference type="EMBL" id="CAXDID020000456">
    <property type="protein sequence ID" value="CAL6093284.1"/>
    <property type="molecule type" value="Genomic_DNA"/>
</dbReference>
<dbReference type="AlphaFoldDB" id="A0AA86QFI4"/>
<protein>
    <submittedName>
        <fullName evidence="2">Hypothetical_protein</fullName>
    </submittedName>
</protein>
<comment type="caution">
    <text evidence="1">The sequence shown here is derived from an EMBL/GenBank/DDBJ whole genome shotgun (WGS) entry which is preliminary data.</text>
</comment>
<evidence type="ECO:0000313" key="1">
    <source>
        <dbReference type="EMBL" id="CAI9955806.1"/>
    </source>
</evidence>
<proteinExistence type="predicted"/>
<accession>A0AA86QFI4</accession>
<evidence type="ECO:0000313" key="2">
    <source>
        <dbReference type="EMBL" id="CAL6093284.1"/>
    </source>
</evidence>
<sequence>MYSTMQNGVCTCPVNATNVSNVCTCSSPKIQMSGGVCTCPFNSFFNSANNQCICTAQWKYGSTVLPYSFWGLSEGSTNTSNMKCCSSDKNYSGGANSGIRYQCSDSSYADISSVYFNSDRDFVCGGTTCNPQTWRRT</sequence>
<evidence type="ECO:0000313" key="3">
    <source>
        <dbReference type="Proteomes" id="UP001642409"/>
    </source>
</evidence>
<dbReference type="EMBL" id="CATOUU010000867">
    <property type="protein sequence ID" value="CAI9955806.1"/>
    <property type="molecule type" value="Genomic_DNA"/>
</dbReference>
<name>A0AA86QFI4_9EUKA</name>